<dbReference type="RefSeq" id="XP_013774454.1">
    <property type="nucleotide sequence ID" value="XM_013919000.2"/>
</dbReference>
<reference evidence="3 4" key="1">
    <citation type="submission" date="2025-05" db="UniProtKB">
        <authorList>
            <consortium name="RefSeq"/>
        </authorList>
    </citation>
    <scope>IDENTIFICATION</scope>
    <source>
        <tissue evidence="3 4">Muscle</tissue>
    </source>
</reference>
<dbReference type="GeneID" id="106459384"/>
<feature type="region of interest" description="Disordered" evidence="1">
    <location>
        <begin position="1"/>
        <end position="22"/>
    </location>
</feature>
<gene>
    <name evidence="3 4" type="primary">LOC106459384</name>
</gene>
<evidence type="ECO:0000256" key="1">
    <source>
        <dbReference type="SAM" id="MobiDB-lite"/>
    </source>
</evidence>
<evidence type="ECO:0000313" key="2">
    <source>
        <dbReference type="Proteomes" id="UP000694941"/>
    </source>
</evidence>
<feature type="region of interest" description="Disordered" evidence="1">
    <location>
        <begin position="218"/>
        <end position="246"/>
    </location>
</feature>
<dbReference type="RefSeq" id="XP_022241561.1">
    <property type="nucleotide sequence ID" value="XM_022385853.1"/>
</dbReference>
<organism evidence="2 3">
    <name type="scientific">Limulus polyphemus</name>
    <name type="common">Atlantic horseshoe crab</name>
    <dbReference type="NCBI Taxonomy" id="6850"/>
    <lineage>
        <taxon>Eukaryota</taxon>
        <taxon>Metazoa</taxon>
        <taxon>Ecdysozoa</taxon>
        <taxon>Arthropoda</taxon>
        <taxon>Chelicerata</taxon>
        <taxon>Merostomata</taxon>
        <taxon>Xiphosura</taxon>
        <taxon>Limulidae</taxon>
        <taxon>Limulus</taxon>
    </lineage>
</organism>
<name>A0ABM1B465_LIMPO</name>
<protein>
    <submittedName>
        <fullName evidence="3 4">Uncharacterized protein LOC106459384</fullName>
    </submittedName>
</protein>
<accession>A0ABM1B465</accession>
<sequence length="711" mass="80294">MAQAGEPAVNVSEDDESDKEAAMVQVKPLDVCGRDNRLLLRQEKRIFEENQDNELKALGLYEEGMTVDQKRELLCVIAASKETAEEEERKRKESRQCGSSDFFEVDQEKSFPRIKEQGRFSCFHTLSNSPDGSTLSPDSDARINNICLDCVDRTTEPYSFENDEVNHPSQGSQDLFSSQSERGNQLLEENQGNRQLGQTILEEKLKSSRVSSLELQKLRQGIEKNDNSQSSGASDETEPFVNSPSLSLEAASPQSKLLMENNIQVWPPSPEAVPPLQCRKRRAESFSLYTVPYFCPPNCDPVQHTQQILQAMESYYHHLAKVQRFSLFHRPWGQPICVGRHLPGTLDLYKRKGVSQGEDDNKSIPKPLKKRFIAESDDDEHSEELPSLQVDCQTVIDSREDTSFLALKRKLRSSTNSVVITAENCDENLTHDNHLVNYRNKTVKNRTSIMSEEAPPKQTSQQLSRKKKGDVDGNGEEWLEASKKPKASQMSKGPRKSKLNVEKEKYIRQKKIGKLESLEIICEINNDLETNEKLNSCLDPEVNMVQKEENKVLCDNLCIPSSTQGSGLGKNINEVLLTSLDKKSKTFEIQHLSPNILENPSHEPTSFVESESERLVIPESPPEEKPHSTKKKIQLSIDKNKTANTSYNESTVLLPQIKHSFDKVSVPVVTNNSVFKKEAHSESAIEDEQVFCISKSPFDNLLGEGEENTRK</sequence>
<evidence type="ECO:0000313" key="4">
    <source>
        <dbReference type="RefSeq" id="XP_022241561.1"/>
    </source>
</evidence>
<proteinExistence type="predicted"/>
<feature type="region of interest" description="Disordered" evidence="1">
    <location>
        <begin position="446"/>
        <end position="501"/>
    </location>
</feature>
<dbReference type="Proteomes" id="UP000694941">
    <property type="component" value="Unplaced"/>
</dbReference>
<feature type="region of interest" description="Disordered" evidence="1">
    <location>
        <begin position="159"/>
        <end position="180"/>
    </location>
</feature>
<feature type="compositionally biased region" description="Polar residues" evidence="1">
    <location>
        <begin position="167"/>
        <end position="180"/>
    </location>
</feature>
<evidence type="ECO:0000313" key="3">
    <source>
        <dbReference type="RefSeq" id="XP_013774454.1"/>
    </source>
</evidence>
<feature type="compositionally biased region" description="Polar residues" evidence="1">
    <location>
        <begin position="227"/>
        <end position="246"/>
    </location>
</feature>
<keyword evidence="2" id="KW-1185">Reference proteome</keyword>